<dbReference type="AlphaFoldDB" id="A0A076MPB6"/>
<name>A0A076MPB6_AMYME</name>
<accession>A0A076MPB6</accession>
<proteinExistence type="predicted"/>
<protein>
    <submittedName>
        <fullName evidence="1">Uncharacterized protein</fullName>
    </submittedName>
</protein>
<gene>
    <name evidence="1" type="ORF">AMETH_0568</name>
</gene>
<keyword evidence="2" id="KW-1185">Reference proteome</keyword>
<dbReference type="RefSeq" id="WP_017986526.1">
    <property type="nucleotide sequence ID" value="NZ_AQUL01000001.1"/>
</dbReference>
<organism evidence="1 2">
    <name type="scientific">Amycolatopsis methanolica 239</name>
    <dbReference type="NCBI Taxonomy" id="1068978"/>
    <lineage>
        <taxon>Bacteria</taxon>
        <taxon>Bacillati</taxon>
        <taxon>Actinomycetota</taxon>
        <taxon>Actinomycetes</taxon>
        <taxon>Pseudonocardiales</taxon>
        <taxon>Pseudonocardiaceae</taxon>
        <taxon>Amycolatopsis</taxon>
        <taxon>Amycolatopsis methanolica group</taxon>
    </lineage>
</organism>
<dbReference type="OrthoDB" id="3699245at2"/>
<dbReference type="EMBL" id="CP009110">
    <property type="protein sequence ID" value="AIJ20660.1"/>
    <property type="molecule type" value="Genomic_DNA"/>
</dbReference>
<sequence length="86" mass="9576">MVGTNERDQAAQERERVLAKLRAGREHLETWANLIRQGAEQRVGSMEAEDVVQDATYAAALDLYGDVCEAVCRFAALAPEIERGER</sequence>
<dbReference type="Proteomes" id="UP000062973">
    <property type="component" value="Chromosome"/>
</dbReference>
<reference evidence="1 2" key="1">
    <citation type="submission" date="2014-07" db="EMBL/GenBank/DDBJ databases">
        <title>Whole Genome Sequence of the Amycolatopsis methanolica 239.</title>
        <authorList>
            <person name="Tang B."/>
        </authorList>
    </citation>
    <scope>NUCLEOTIDE SEQUENCE [LARGE SCALE GENOMIC DNA]</scope>
    <source>
        <strain evidence="1 2">239</strain>
    </source>
</reference>
<dbReference type="PATRIC" id="fig|1068978.7.peg.597"/>
<dbReference type="HOGENOM" id="CLU_2490978_0_0_11"/>
<evidence type="ECO:0000313" key="1">
    <source>
        <dbReference type="EMBL" id="AIJ20660.1"/>
    </source>
</evidence>
<evidence type="ECO:0000313" key="2">
    <source>
        <dbReference type="Proteomes" id="UP000062973"/>
    </source>
</evidence>
<dbReference type="KEGG" id="amq:AMETH_0568"/>
<dbReference type="STRING" id="1068978.AMETH_0568"/>